<proteinExistence type="inferred from homology"/>
<dbReference type="Pfam" id="PF01764">
    <property type="entry name" value="Lipase_3"/>
    <property type="match status" value="1"/>
</dbReference>
<evidence type="ECO:0000256" key="3">
    <source>
        <dbReference type="ARBA" id="ARBA00047591"/>
    </source>
</evidence>
<evidence type="ECO:0000259" key="6">
    <source>
        <dbReference type="Pfam" id="PF01764"/>
    </source>
</evidence>
<evidence type="ECO:0000256" key="2">
    <source>
        <dbReference type="ARBA" id="ARBA00043996"/>
    </source>
</evidence>
<keyword evidence="8" id="KW-1185">Reference proteome</keyword>
<dbReference type="InterPro" id="IPR002921">
    <property type="entry name" value="Fungal_lipase-type"/>
</dbReference>
<dbReference type="PANTHER" id="PTHR45856">
    <property type="entry name" value="ALPHA/BETA-HYDROLASES SUPERFAMILY PROTEIN"/>
    <property type="match status" value="1"/>
</dbReference>
<evidence type="ECO:0000313" key="8">
    <source>
        <dbReference type="Proteomes" id="UP000765509"/>
    </source>
</evidence>
<dbReference type="SUPFAM" id="SSF53474">
    <property type="entry name" value="alpha/beta-Hydrolases"/>
    <property type="match status" value="1"/>
</dbReference>
<organism evidence="7 8">
    <name type="scientific">Austropuccinia psidii MF-1</name>
    <dbReference type="NCBI Taxonomy" id="1389203"/>
    <lineage>
        <taxon>Eukaryota</taxon>
        <taxon>Fungi</taxon>
        <taxon>Dikarya</taxon>
        <taxon>Basidiomycota</taxon>
        <taxon>Pucciniomycotina</taxon>
        <taxon>Pucciniomycetes</taxon>
        <taxon>Pucciniales</taxon>
        <taxon>Sphaerophragmiaceae</taxon>
        <taxon>Austropuccinia</taxon>
    </lineage>
</organism>
<keyword evidence="5" id="KW-0732">Signal</keyword>
<comment type="caution">
    <text evidence="7">The sequence shown here is derived from an EMBL/GenBank/DDBJ whole genome shotgun (WGS) entry which is preliminary data.</text>
</comment>
<feature type="domain" description="Fungal lipase-type" evidence="6">
    <location>
        <begin position="155"/>
        <end position="264"/>
    </location>
</feature>
<comment type="catalytic activity">
    <reaction evidence="4">
        <text>a monoacylglycerol + H2O = glycerol + a fatty acid + H(+)</text>
        <dbReference type="Rhea" id="RHEA:15245"/>
        <dbReference type="ChEBI" id="CHEBI:15377"/>
        <dbReference type="ChEBI" id="CHEBI:15378"/>
        <dbReference type="ChEBI" id="CHEBI:17408"/>
        <dbReference type="ChEBI" id="CHEBI:17754"/>
        <dbReference type="ChEBI" id="CHEBI:28868"/>
    </reaction>
</comment>
<dbReference type="Gene3D" id="3.40.50.1820">
    <property type="entry name" value="alpha/beta hydrolase"/>
    <property type="match status" value="1"/>
</dbReference>
<evidence type="ECO:0000256" key="1">
    <source>
        <dbReference type="ARBA" id="ARBA00023157"/>
    </source>
</evidence>
<feature type="signal peptide" evidence="5">
    <location>
        <begin position="1"/>
        <end position="20"/>
    </location>
</feature>
<keyword evidence="1" id="KW-1015">Disulfide bond</keyword>
<comment type="catalytic activity">
    <reaction evidence="3">
        <text>a diacylglycerol + H2O = a monoacylglycerol + a fatty acid + H(+)</text>
        <dbReference type="Rhea" id="RHEA:32731"/>
        <dbReference type="ChEBI" id="CHEBI:15377"/>
        <dbReference type="ChEBI" id="CHEBI:15378"/>
        <dbReference type="ChEBI" id="CHEBI:17408"/>
        <dbReference type="ChEBI" id="CHEBI:18035"/>
        <dbReference type="ChEBI" id="CHEBI:28868"/>
    </reaction>
</comment>
<evidence type="ECO:0000256" key="4">
    <source>
        <dbReference type="ARBA" id="ARBA00048461"/>
    </source>
</evidence>
<dbReference type="EMBL" id="AVOT02028690">
    <property type="protein sequence ID" value="MBW0521268.1"/>
    <property type="molecule type" value="Genomic_DNA"/>
</dbReference>
<dbReference type="AlphaFoldDB" id="A0A9Q3EHB9"/>
<name>A0A9Q3EHB9_9BASI</name>
<evidence type="ECO:0000313" key="7">
    <source>
        <dbReference type="EMBL" id="MBW0521268.1"/>
    </source>
</evidence>
<gene>
    <name evidence="7" type="ORF">O181_060983</name>
</gene>
<sequence>MHIAALALLVFLTSIPTSTAFLKRGLVVQKLKTRSLECETRPVPPSAKLPAANPFTYQNTSIQPKWEYLNGIPWYNNDAYQQHNSRLHSYLSMSAYGNYKHDCPKTFTTGFEILQEFNTSIGQSGYAALIPQMKNIVLVFKGYGEYQLLDWDTASIEDIVDNCKGCEAAQGIKSLYISAKEATKDWDVVRKEVAKSKLRVSVTGHGIGGAVSALAALDLGSKKLVTHSYNQGMPRALNLASVSRYDSLFQGLASQSLSTENDFMVKSIPKGTFFHVGTKVKIFGENQKELINCFGNNENKTCIGNGKNITNHKTYFTEIATCGDAMDTN</sequence>
<evidence type="ECO:0000256" key="5">
    <source>
        <dbReference type="SAM" id="SignalP"/>
    </source>
</evidence>
<dbReference type="GO" id="GO:0006629">
    <property type="term" value="P:lipid metabolic process"/>
    <property type="evidence" value="ECO:0007669"/>
    <property type="project" value="InterPro"/>
</dbReference>
<protein>
    <recommendedName>
        <fullName evidence="6">Fungal lipase-type domain-containing protein</fullName>
    </recommendedName>
</protein>
<dbReference type="PANTHER" id="PTHR45856:SF25">
    <property type="entry name" value="FUNGAL LIPASE-LIKE DOMAIN-CONTAINING PROTEIN"/>
    <property type="match status" value="1"/>
</dbReference>
<feature type="chain" id="PRO_5040114958" description="Fungal lipase-type domain-containing protein" evidence="5">
    <location>
        <begin position="21"/>
        <end position="329"/>
    </location>
</feature>
<dbReference type="OrthoDB" id="426718at2759"/>
<accession>A0A9Q3EHB9</accession>
<dbReference type="InterPro" id="IPR029058">
    <property type="entry name" value="AB_hydrolase_fold"/>
</dbReference>
<dbReference type="InterPro" id="IPR051218">
    <property type="entry name" value="Sec_MonoDiacylglyc_Lipase"/>
</dbReference>
<dbReference type="Proteomes" id="UP000765509">
    <property type="component" value="Unassembled WGS sequence"/>
</dbReference>
<comment type="similarity">
    <text evidence="2">Belongs to the AB hydrolase superfamily. Lipase family. Class 3 subfamily.</text>
</comment>
<reference evidence="7" key="1">
    <citation type="submission" date="2021-03" db="EMBL/GenBank/DDBJ databases">
        <title>Draft genome sequence of rust myrtle Austropuccinia psidii MF-1, a brazilian biotype.</title>
        <authorList>
            <person name="Quecine M.C."/>
            <person name="Pachon D.M.R."/>
            <person name="Bonatelli M.L."/>
            <person name="Correr F.H."/>
            <person name="Franceschini L.M."/>
            <person name="Leite T.F."/>
            <person name="Margarido G.R.A."/>
            <person name="Almeida C.A."/>
            <person name="Ferrarezi J.A."/>
            <person name="Labate C.A."/>
        </authorList>
    </citation>
    <scope>NUCLEOTIDE SEQUENCE</scope>
    <source>
        <strain evidence="7">MF-1</strain>
    </source>
</reference>